<evidence type="ECO:0000313" key="2">
    <source>
        <dbReference type="Proteomes" id="UP000823674"/>
    </source>
</evidence>
<gene>
    <name evidence="1" type="primary">A05p030620.1_BraROA</name>
    <name evidence="1" type="ORF">IGI04_019407</name>
</gene>
<sequence length="70" mass="7800">MKSSGSLPNKKKKKLSKDFRKTLGRLLGKSSVFYTRSLPTKSSESLPKSSAQSGTKRCCEVESKLIYVEE</sequence>
<dbReference type="Proteomes" id="UP000823674">
    <property type="component" value="Chromosome A05"/>
</dbReference>
<accession>A0ABQ7MFR2</accession>
<name>A0ABQ7MFR2_BRACM</name>
<comment type="caution">
    <text evidence="1">The sequence shown here is derived from an EMBL/GenBank/DDBJ whole genome shotgun (WGS) entry which is preliminary data.</text>
</comment>
<protein>
    <submittedName>
        <fullName evidence="1">Uncharacterized protein</fullName>
    </submittedName>
</protein>
<keyword evidence="2" id="KW-1185">Reference proteome</keyword>
<organism evidence="1 2">
    <name type="scientific">Brassica rapa subsp. trilocularis</name>
    <dbReference type="NCBI Taxonomy" id="1813537"/>
    <lineage>
        <taxon>Eukaryota</taxon>
        <taxon>Viridiplantae</taxon>
        <taxon>Streptophyta</taxon>
        <taxon>Embryophyta</taxon>
        <taxon>Tracheophyta</taxon>
        <taxon>Spermatophyta</taxon>
        <taxon>Magnoliopsida</taxon>
        <taxon>eudicotyledons</taxon>
        <taxon>Gunneridae</taxon>
        <taxon>Pentapetalae</taxon>
        <taxon>rosids</taxon>
        <taxon>malvids</taxon>
        <taxon>Brassicales</taxon>
        <taxon>Brassicaceae</taxon>
        <taxon>Brassiceae</taxon>
        <taxon>Brassica</taxon>
    </lineage>
</organism>
<reference evidence="1 2" key="1">
    <citation type="submission" date="2021-03" db="EMBL/GenBank/DDBJ databases">
        <authorList>
            <person name="King G.J."/>
            <person name="Bancroft I."/>
            <person name="Baten A."/>
            <person name="Bloomfield J."/>
            <person name="Borpatragohain P."/>
            <person name="He Z."/>
            <person name="Irish N."/>
            <person name="Irwin J."/>
            <person name="Liu K."/>
            <person name="Mauleon R.P."/>
            <person name="Moore J."/>
            <person name="Morris R."/>
            <person name="Ostergaard L."/>
            <person name="Wang B."/>
            <person name="Wells R."/>
        </authorList>
    </citation>
    <scope>NUCLEOTIDE SEQUENCE [LARGE SCALE GENOMIC DNA]</scope>
    <source>
        <strain evidence="1">R-o-18</strain>
        <tissue evidence="1">Leaf</tissue>
    </source>
</reference>
<dbReference type="EMBL" id="JADBGQ010000005">
    <property type="protein sequence ID" value="KAG5397593.1"/>
    <property type="molecule type" value="Genomic_DNA"/>
</dbReference>
<proteinExistence type="predicted"/>
<evidence type="ECO:0000313" key="1">
    <source>
        <dbReference type="EMBL" id="KAG5397593.1"/>
    </source>
</evidence>